<dbReference type="AlphaFoldDB" id="A0A166GYN9"/>
<evidence type="ECO:0000313" key="4">
    <source>
        <dbReference type="Proteomes" id="UP000076532"/>
    </source>
</evidence>
<dbReference type="EMBL" id="KV417574">
    <property type="protein sequence ID" value="KZP18298.1"/>
    <property type="molecule type" value="Genomic_DNA"/>
</dbReference>
<sequence>MERAAQKYKNGVVAEFNEQTKEGKEVLLDIAKSRAFIYPLQGIYYSLRHPSLLGSIKSQLYKSALTSLAITVSFFAMFYLPQVAFLALTSGPLALISAIPLVLGEAAVVSKFIVKALWMADAQEKLFDAVLASQPAGAPLVENAKNLSRSSAGRKSQVGRLLMKPVARFSPAELVRYALSLPLSALPIPGLGTAVFLVYNGTKSGPSHHSRYFALKGQAGAQRDGIVAQRRGAYASFGVMATALQLVPVASIFFLCTTTVGAALWAAELERLGEAANDPQHGDVLPTGGESGGSGDVAGAEGGQELPLRARTNALADEGESESRDEL</sequence>
<feature type="compositionally biased region" description="Gly residues" evidence="1">
    <location>
        <begin position="289"/>
        <end position="302"/>
    </location>
</feature>
<evidence type="ECO:0000256" key="1">
    <source>
        <dbReference type="SAM" id="MobiDB-lite"/>
    </source>
</evidence>
<keyword evidence="2" id="KW-0472">Membrane</keyword>
<dbReference type="STRING" id="436010.A0A166GYN9"/>
<feature type="transmembrane region" description="Helical" evidence="2">
    <location>
        <begin position="60"/>
        <end position="80"/>
    </location>
</feature>
<gene>
    <name evidence="3" type="ORF">FIBSPDRAFT_863980</name>
</gene>
<dbReference type="PANTHER" id="PTHR34292">
    <property type="entry name" value="OUTER SPORE WALL PROTEIN LDS1"/>
    <property type="match status" value="1"/>
</dbReference>
<evidence type="ECO:0008006" key="5">
    <source>
        <dbReference type="Google" id="ProtNLM"/>
    </source>
</evidence>
<dbReference type="Proteomes" id="UP000076532">
    <property type="component" value="Unassembled WGS sequence"/>
</dbReference>
<organism evidence="3 4">
    <name type="scientific">Athelia psychrophila</name>
    <dbReference type="NCBI Taxonomy" id="1759441"/>
    <lineage>
        <taxon>Eukaryota</taxon>
        <taxon>Fungi</taxon>
        <taxon>Dikarya</taxon>
        <taxon>Basidiomycota</taxon>
        <taxon>Agaricomycotina</taxon>
        <taxon>Agaricomycetes</taxon>
        <taxon>Agaricomycetidae</taxon>
        <taxon>Atheliales</taxon>
        <taxon>Atheliaceae</taxon>
        <taxon>Athelia</taxon>
    </lineage>
</organism>
<accession>A0A166GYN9</accession>
<proteinExistence type="predicted"/>
<keyword evidence="2" id="KW-1133">Transmembrane helix</keyword>
<keyword evidence="4" id="KW-1185">Reference proteome</keyword>
<evidence type="ECO:0000313" key="3">
    <source>
        <dbReference type="EMBL" id="KZP18298.1"/>
    </source>
</evidence>
<evidence type="ECO:0000256" key="2">
    <source>
        <dbReference type="SAM" id="Phobius"/>
    </source>
</evidence>
<name>A0A166GYN9_9AGAM</name>
<feature type="region of interest" description="Disordered" evidence="1">
    <location>
        <begin position="277"/>
        <end position="327"/>
    </location>
</feature>
<feature type="transmembrane region" description="Helical" evidence="2">
    <location>
        <begin position="92"/>
        <end position="114"/>
    </location>
</feature>
<dbReference type="PANTHER" id="PTHR34292:SF2">
    <property type="entry name" value="OUTER SPORE WALL PROTEIN LDS1"/>
    <property type="match status" value="1"/>
</dbReference>
<feature type="transmembrane region" description="Helical" evidence="2">
    <location>
        <begin position="246"/>
        <end position="267"/>
    </location>
</feature>
<keyword evidence="2" id="KW-0812">Transmembrane</keyword>
<reference evidence="3 4" key="1">
    <citation type="journal article" date="2016" name="Mol. Biol. Evol.">
        <title>Comparative Genomics of Early-Diverging Mushroom-Forming Fungi Provides Insights into the Origins of Lignocellulose Decay Capabilities.</title>
        <authorList>
            <person name="Nagy L.G."/>
            <person name="Riley R."/>
            <person name="Tritt A."/>
            <person name="Adam C."/>
            <person name="Daum C."/>
            <person name="Floudas D."/>
            <person name="Sun H."/>
            <person name="Yadav J.S."/>
            <person name="Pangilinan J."/>
            <person name="Larsson K.H."/>
            <person name="Matsuura K."/>
            <person name="Barry K."/>
            <person name="Labutti K."/>
            <person name="Kuo R."/>
            <person name="Ohm R.A."/>
            <person name="Bhattacharya S.S."/>
            <person name="Shirouzu T."/>
            <person name="Yoshinaga Y."/>
            <person name="Martin F.M."/>
            <person name="Grigoriev I.V."/>
            <person name="Hibbett D.S."/>
        </authorList>
    </citation>
    <scope>NUCLEOTIDE SEQUENCE [LARGE SCALE GENOMIC DNA]</scope>
    <source>
        <strain evidence="3 4">CBS 109695</strain>
    </source>
</reference>
<protein>
    <recommendedName>
        <fullName evidence="5">Outer spore wall protein RRT8</fullName>
    </recommendedName>
</protein>
<dbReference type="OrthoDB" id="2107885at2759"/>
<feature type="transmembrane region" description="Helical" evidence="2">
    <location>
        <begin position="174"/>
        <end position="199"/>
    </location>
</feature>
<dbReference type="InterPro" id="IPR052786">
    <property type="entry name" value="Spore_wall_assembly"/>
</dbReference>